<feature type="compositionally biased region" description="Basic and acidic residues" evidence="3">
    <location>
        <begin position="43"/>
        <end position="53"/>
    </location>
</feature>
<dbReference type="RefSeq" id="XP_062714074.1">
    <property type="nucleotide sequence ID" value="XM_062858090.1"/>
</dbReference>
<dbReference type="InterPro" id="IPR042294">
    <property type="entry name" value="SETD2_animal"/>
</dbReference>
<name>A0ABM1Z9X9_AEDAL</name>
<dbReference type="InterPro" id="IPR013257">
    <property type="entry name" value="SRI"/>
</dbReference>
<feature type="region of interest" description="Disordered" evidence="3">
    <location>
        <begin position="20"/>
        <end position="69"/>
    </location>
</feature>
<evidence type="ECO:0000256" key="3">
    <source>
        <dbReference type="SAM" id="MobiDB-lite"/>
    </source>
</evidence>
<proteinExistence type="predicted"/>
<accession>A0ABM1Z9X9</accession>
<dbReference type="Pfam" id="PF08236">
    <property type="entry name" value="SRI"/>
    <property type="match status" value="1"/>
</dbReference>
<dbReference type="PANTHER" id="PTHR46711:SF1">
    <property type="entry name" value="HISTONE-LYSINE N-METHYLTRANSFERASE SETD2"/>
    <property type="match status" value="1"/>
</dbReference>
<feature type="region of interest" description="Disordered" evidence="3">
    <location>
        <begin position="188"/>
        <end position="211"/>
    </location>
</feature>
<dbReference type="PANTHER" id="PTHR46711">
    <property type="entry name" value="HISTONE-LYSINE N-METHYLTRANSFERASE SETD2"/>
    <property type="match status" value="1"/>
</dbReference>
<comment type="subcellular location">
    <subcellularLocation>
        <location evidence="1">Nucleus</location>
    </subcellularLocation>
</comment>
<dbReference type="InterPro" id="IPR038190">
    <property type="entry name" value="SRI_sf"/>
</dbReference>
<feature type="region of interest" description="Disordered" evidence="3">
    <location>
        <begin position="90"/>
        <end position="121"/>
    </location>
</feature>
<evidence type="ECO:0000256" key="2">
    <source>
        <dbReference type="ARBA" id="ARBA00023242"/>
    </source>
</evidence>
<evidence type="ECO:0000259" key="4">
    <source>
        <dbReference type="Pfam" id="PF08236"/>
    </source>
</evidence>
<dbReference type="Proteomes" id="UP000069940">
    <property type="component" value="Unassembled WGS sequence"/>
</dbReference>
<keyword evidence="2" id="KW-0539">Nucleus</keyword>
<protein>
    <recommendedName>
        <fullName evidence="4">Set2 Rpb1 interacting domain-containing protein</fullName>
    </recommendedName>
</protein>
<sequence length="300" mass="33880">MNDVLAKPDDMNDELSKTIRDLEAGDSSPQASSSGEKLFGSESFEKTAEEMMQHRKRKHSNRLVQEKIISPRTEEDKLYGQLEMKRYKETKEKLRRRKEEAKRLRARSMLDKSLSDSPFSGSFSGDALDRSAADSSLIDDDLVVSHKIVDDKCIVDELDILTKKKKISPYEEWQKVKQRLGKKRAAKLGESSSFGGSSSVASASSLGSSKIGKRKKSDRLDLNSDEARKIKEKFRGEIAGVIVQHLGAYRKDSCQTGRITNTEDFKHLARKVSESTDKRICWKLTNICLSPALSLLTLFW</sequence>
<dbReference type="Gene3D" id="1.10.1740.100">
    <property type="entry name" value="Set2, Rpb1 interacting domain"/>
    <property type="match status" value="1"/>
</dbReference>
<feature type="compositionally biased region" description="Low complexity" evidence="3">
    <location>
        <begin position="189"/>
        <end position="209"/>
    </location>
</feature>
<evidence type="ECO:0000313" key="6">
    <source>
        <dbReference type="Proteomes" id="UP000069940"/>
    </source>
</evidence>
<organism evidence="5 6">
    <name type="scientific">Aedes albopictus</name>
    <name type="common">Asian tiger mosquito</name>
    <name type="synonym">Stegomyia albopicta</name>
    <dbReference type="NCBI Taxonomy" id="7160"/>
    <lineage>
        <taxon>Eukaryota</taxon>
        <taxon>Metazoa</taxon>
        <taxon>Ecdysozoa</taxon>
        <taxon>Arthropoda</taxon>
        <taxon>Hexapoda</taxon>
        <taxon>Insecta</taxon>
        <taxon>Pterygota</taxon>
        <taxon>Neoptera</taxon>
        <taxon>Endopterygota</taxon>
        <taxon>Diptera</taxon>
        <taxon>Nematocera</taxon>
        <taxon>Culicoidea</taxon>
        <taxon>Culicidae</taxon>
        <taxon>Culicinae</taxon>
        <taxon>Aedini</taxon>
        <taxon>Aedes</taxon>
        <taxon>Stegomyia</taxon>
    </lineage>
</organism>
<reference evidence="6" key="1">
    <citation type="journal article" date="2015" name="Proc. Natl. Acad. Sci. U.S.A.">
        <title>Genome sequence of the Asian Tiger mosquito, Aedes albopictus, reveals insights into its biology, genetics, and evolution.</title>
        <authorList>
            <person name="Chen X.G."/>
            <person name="Jiang X."/>
            <person name="Gu J."/>
            <person name="Xu M."/>
            <person name="Wu Y."/>
            <person name="Deng Y."/>
            <person name="Zhang C."/>
            <person name="Bonizzoni M."/>
            <person name="Dermauw W."/>
            <person name="Vontas J."/>
            <person name="Armbruster P."/>
            <person name="Huang X."/>
            <person name="Yang Y."/>
            <person name="Zhang H."/>
            <person name="He W."/>
            <person name="Peng H."/>
            <person name="Liu Y."/>
            <person name="Wu K."/>
            <person name="Chen J."/>
            <person name="Lirakis M."/>
            <person name="Topalis P."/>
            <person name="Van Leeuwen T."/>
            <person name="Hall A.B."/>
            <person name="Jiang X."/>
            <person name="Thorpe C."/>
            <person name="Mueller R.L."/>
            <person name="Sun C."/>
            <person name="Waterhouse R.M."/>
            <person name="Yan G."/>
            <person name="Tu Z.J."/>
            <person name="Fang X."/>
            <person name="James A.A."/>
        </authorList>
    </citation>
    <scope>NUCLEOTIDE SEQUENCE [LARGE SCALE GENOMIC DNA]</scope>
    <source>
        <strain evidence="6">Foshan</strain>
    </source>
</reference>
<evidence type="ECO:0000256" key="1">
    <source>
        <dbReference type="ARBA" id="ARBA00004123"/>
    </source>
</evidence>
<evidence type="ECO:0000313" key="5">
    <source>
        <dbReference type="EnsemblMetazoa" id="AALFPA23_016459.P24005"/>
    </source>
</evidence>
<feature type="domain" description="Set2 Rpb1 interacting" evidence="4">
    <location>
        <begin position="237"/>
        <end position="274"/>
    </location>
</feature>
<dbReference type="GeneID" id="134290875"/>
<feature type="compositionally biased region" description="Basic and acidic residues" evidence="3">
    <location>
        <begin position="90"/>
        <end position="114"/>
    </location>
</feature>
<reference evidence="5" key="2">
    <citation type="submission" date="2025-05" db="UniProtKB">
        <authorList>
            <consortium name="EnsemblMetazoa"/>
        </authorList>
    </citation>
    <scope>IDENTIFICATION</scope>
    <source>
        <strain evidence="5">Foshan</strain>
    </source>
</reference>
<dbReference type="EnsemblMetazoa" id="AALFPA23_016459.R24005">
    <property type="protein sequence ID" value="AALFPA23_016459.P24005"/>
    <property type="gene ID" value="AALFPA23_016459"/>
</dbReference>
<keyword evidence="6" id="KW-1185">Reference proteome</keyword>